<gene>
    <name evidence="3" type="ORF">NCTC11636_02076</name>
</gene>
<proteinExistence type="predicted"/>
<dbReference type="Proteomes" id="UP000266895">
    <property type="component" value="Chromosome"/>
</dbReference>
<dbReference type="AlphaFoldDB" id="A0A448HIS7"/>
<organism evidence="3 4">
    <name type="scientific">Actinomyces howellii</name>
    <dbReference type="NCBI Taxonomy" id="52771"/>
    <lineage>
        <taxon>Bacteria</taxon>
        <taxon>Bacillati</taxon>
        <taxon>Actinomycetota</taxon>
        <taxon>Actinomycetes</taxon>
        <taxon>Actinomycetales</taxon>
        <taxon>Actinomycetaceae</taxon>
        <taxon>Actinomyces</taxon>
    </lineage>
</organism>
<keyword evidence="2" id="KW-0812">Transmembrane</keyword>
<evidence type="ECO:0000313" key="4">
    <source>
        <dbReference type="Proteomes" id="UP000266895"/>
    </source>
</evidence>
<sequence length="535" mass="56841">MRLVVPVVPVLGLWVVVVDHMGRNASTEFEAWAATGGGAPWPVVGVTSVLTGGGVGRGWLLVVALVVGAVLDARVLEAGGYGDRLYEDVEVYRGRPGGGVVGAWRWRVLAGLPVTGWGRLLADVVDVLVLPVLEWRLVWRAAAVGRVFRRVSVPVATTVGLREVRGRAARAVLDPAGGGRWATTVVVVCSVVAGAGVLVAVPGWTRELVRRLGEPVWQGWLAGILELVGGVWDGLSPVEQGLVMLVAGALVVLSGGTLGLAFNVGMGLALLGRADEAAGFVRDPRGTVRGYLATHTPGQIALDAGLFVATEVAGGVIGRTAGLAARHARSELLESSLWRGEPATALGRRPVYAGPDPRRPSGPHQDGGTVYRTSTGAAEPADAPRPRPAPDWNDPAVRQQWYNGLETRTTAPNSEPIRYQHRVLGTDIERELIADNGKTVFADDVSPDGSIYVARDAKYTAGGPNAMYEGRAPEFIMRQEFDREMWRYEEVIHSQGNPVGRLVLVTNTPEAQAYLSARLAAILAPDTPFDVMLVP</sequence>
<name>A0A448HIS7_9ACTO</name>
<keyword evidence="4" id="KW-1185">Reference proteome</keyword>
<feature type="transmembrane region" description="Helical" evidence="2">
    <location>
        <begin position="242"/>
        <end position="262"/>
    </location>
</feature>
<evidence type="ECO:0000256" key="2">
    <source>
        <dbReference type="SAM" id="Phobius"/>
    </source>
</evidence>
<reference evidence="3 4" key="1">
    <citation type="submission" date="2018-12" db="EMBL/GenBank/DDBJ databases">
        <authorList>
            <consortium name="Pathogen Informatics"/>
        </authorList>
    </citation>
    <scope>NUCLEOTIDE SEQUENCE [LARGE SCALE GENOMIC DNA]</scope>
    <source>
        <strain evidence="3 4">NCTC11636</strain>
    </source>
</reference>
<keyword evidence="2" id="KW-0472">Membrane</keyword>
<feature type="transmembrane region" description="Helical" evidence="2">
    <location>
        <begin position="216"/>
        <end position="235"/>
    </location>
</feature>
<keyword evidence="2" id="KW-1133">Transmembrane helix</keyword>
<accession>A0A448HIS7</accession>
<dbReference type="EMBL" id="LR134350">
    <property type="protein sequence ID" value="VEG29506.1"/>
    <property type="molecule type" value="Genomic_DNA"/>
</dbReference>
<feature type="region of interest" description="Disordered" evidence="1">
    <location>
        <begin position="346"/>
        <end position="395"/>
    </location>
</feature>
<protein>
    <submittedName>
        <fullName evidence="3">Uncharacterized protein</fullName>
    </submittedName>
</protein>
<feature type="transmembrane region" description="Helical" evidence="2">
    <location>
        <begin position="181"/>
        <end position="204"/>
    </location>
</feature>
<dbReference type="KEGG" id="ahw:NCTC11636_02076"/>
<feature type="transmembrane region" description="Helical" evidence="2">
    <location>
        <begin position="57"/>
        <end position="76"/>
    </location>
</feature>
<evidence type="ECO:0000313" key="3">
    <source>
        <dbReference type="EMBL" id="VEG29506.1"/>
    </source>
</evidence>
<evidence type="ECO:0000256" key="1">
    <source>
        <dbReference type="SAM" id="MobiDB-lite"/>
    </source>
</evidence>